<dbReference type="Pfam" id="PF20422">
    <property type="entry name" value="DHR-2_Lobe_B"/>
    <property type="match status" value="1"/>
</dbReference>
<dbReference type="Pfam" id="PF06920">
    <property type="entry name" value="DHR-2_Lobe_A"/>
    <property type="match status" value="1"/>
</dbReference>
<dbReference type="InterPro" id="IPR043161">
    <property type="entry name" value="DOCK_C_lobe_A"/>
</dbReference>
<dbReference type="InterPro" id="IPR046769">
    <property type="entry name" value="DOCKER_Lobe_A"/>
</dbReference>
<dbReference type="Proteomes" id="UP000593567">
    <property type="component" value="Unassembled WGS sequence"/>
</dbReference>
<evidence type="ECO:0000313" key="4">
    <source>
        <dbReference type="EMBL" id="KAF6017091.1"/>
    </source>
</evidence>
<dbReference type="Gene3D" id="1.20.58.740">
    <property type="match status" value="1"/>
</dbReference>
<dbReference type="GO" id="GO:0007264">
    <property type="term" value="P:small GTPase-mediated signal transduction"/>
    <property type="evidence" value="ECO:0007669"/>
    <property type="project" value="InterPro"/>
</dbReference>
<name>A0A7J7IUL3_BUGNE</name>
<evidence type="ECO:0000256" key="2">
    <source>
        <dbReference type="PROSITE-ProRule" id="PRU00984"/>
    </source>
</evidence>
<accession>A0A7J7IUL3</accession>
<dbReference type="OrthoDB" id="47328at2759"/>
<dbReference type="InterPro" id="IPR027357">
    <property type="entry name" value="DOCKER_dom"/>
</dbReference>
<dbReference type="PANTHER" id="PTHR23317">
    <property type="entry name" value="DEDICATOR OF CYTOKINESIS DOCK"/>
    <property type="match status" value="1"/>
</dbReference>
<evidence type="ECO:0000313" key="5">
    <source>
        <dbReference type="Proteomes" id="UP000593567"/>
    </source>
</evidence>
<dbReference type="FunFam" id="1.25.40.410:FF:000002">
    <property type="entry name" value="Dedicator of cytokinesis protein 7"/>
    <property type="match status" value="1"/>
</dbReference>
<dbReference type="PROSITE" id="PS51651">
    <property type="entry name" value="DOCKER"/>
    <property type="match status" value="1"/>
</dbReference>
<feature type="domain" description="DOCKER" evidence="3">
    <location>
        <begin position="328"/>
        <end position="763"/>
    </location>
</feature>
<dbReference type="InterPro" id="IPR043162">
    <property type="entry name" value="DOCK_C_lobe_C"/>
</dbReference>
<organism evidence="4 5">
    <name type="scientific">Bugula neritina</name>
    <name type="common">Brown bryozoan</name>
    <name type="synonym">Sertularia neritina</name>
    <dbReference type="NCBI Taxonomy" id="10212"/>
    <lineage>
        <taxon>Eukaryota</taxon>
        <taxon>Metazoa</taxon>
        <taxon>Spiralia</taxon>
        <taxon>Lophotrochozoa</taxon>
        <taxon>Bryozoa</taxon>
        <taxon>Gymnolaemata</taxon>
        <taxon>Cheilostomatida</taxon>
        <taxon>Flustrina</taxon>
        <taxon>Buguloidea</taxon>
        <taxon>Bugulidae</taxon>
        <taxon>Bugula</taxon>
    </lineage>
</organism>
<evidence type="ECO:0000259" key="3">
    <source>
        <dbReference type="PROSITE" id="PS51651"/>
    </source>
</evidence>
<dbReference type="GO" id="GO:0005085">
    <property type="term" value="F:guanyl-nucleotide exchange factor activity"/>
    <property type="evidence" value="ECO:0007669"/>
    <property type="project" value="UniProtKB-KW"/>
</dbReference>
<keyword evidence="1" id="KW-0344">Guanine-nucleotide releasing factor</keyword>
<evidence type="ECO:0000256" key="1">
    <source>
        <dbReference type="ARBA" id="ARBA00022658"/>
    </source>
</evidence>
<sequence>MFKNSLNYECTRSLLVSCIWVLKNIDRESLQQLWKNIGSVKLGKVLDVLYLCLVNFEYKAKWIPKVTVRETPSNKRSWAIIGRKFSFNEDLVKPTHSDDSAVPKVNKSATLGASSGSKLLRSSSFSNMLSKDDGSGAMGTLSKKLKYVSQQTIKKSTDMKSKLEDVILGGSSARTEFLSRRKQSVSSSAELLFEESTEACADLCLHLLRHCSSSLASTRSHAAASLYMLMRQNFEIGNNFARVKMQVTMSLSHLVGQTQFFNEEFLRSSLRTILTYAEKDLDLQDSTFPDQVKELVCNLHMILSDTVKMKEFQEDPEMLLDLMYRIAKGYQNSPDLRLTWLQNMASKHIENENHAEAAECYIHCAGLVVEYMNMIEEKHYLPVGCVGFQRVSQNVLEESAVSDDVVSPDEEGICTGRAFTDSGLITLLEKAAQSFSTAGMYEMVNEVYKVLIPIHEASHDYERLSLVHRDLHEAFTNIISNEGKRMFGTYFRVGFYGAKFGDLDGQEFVYKEPSITKLSEIAHRLENFYGDRFGRENVSIIKDSNQVSQEKLEPGKAYMQLTYVEPYFDAYEVKNRHTYFEKNYNIRRFVYSTPFTLEGKAHGELAEQHKRKTVLTTAQAFPYIKTRITVIDKEQKILVPIEVAIEDVQKKLRELSSALAMDKPDPKILQMVLQGCIGTTVNQGPVEVATVFLNDVVEGRITPTRHHNKLRLCFKNFLKKCETALHKNKQLIGEDQREYQKELERNYANVRERLTAMISSQHGPGAGGSSSALSKKTKSKSKYVVSFLFSVLPFYFDQFLT</sequence>
<protein>
    <submittedName>
        <fullName evidence="4">DOCK6</fullName>
    </submittedName>
</protein>
<keyword evidence="5" id="KW-1185">Reference proteome</keyword>
<comment type="similarity">
    <text evidence="2">Belongs to the DOCK family.</text>
</comment>
<gene>
    <name evidence="4" type="ORF">EB796_024602</name>
</gene>
<dbReference type="InterPro" id="IPR046770">
    <property type="entry name" value="DOCKER_Lobe_B"/>
</dbReference>
<reference evidence="4" key="1">
    <citation type="submission" date="2020-06" db="EMBL/GenBank/DDBJ databases">
        <title>Draft genome of Bugula neritina, a colonial animal packing powerful symbionts and potential medicines.</title>
        <authorList>
            <person name="Rayko M."/>
        </authorList>
    </citation>
    <scope>NUCLEOTIDE SEQUENCE [LARGE SCALE GENOMIC DNA]</scope>
    <source>
        <strain evidence="4">Kwan_BN1</strain>
    </source>
</reference>
<comment type="caution">
    <text evidence="4">The sequence shown here is derived from an EMBL/GenBank/DDBJ whole genome shotgun (WGS) entry which is preliminary data.</text>
</comment>
<dbReference type="PANTHER" id="PTHR23317:SF76">
    <property type="entry name" value="LD20667P"/>
    <property type="match status" value="1"/>
</dbReference>
<dbReference type="Pfam" id="PF20421">
    <property type="entry name" value="DHR-2_Lobe_C"/>
    <property type="match status" value="1"/>
</dbReference>
<dbReference type="InterPro" id="IPR046773">
    <property type="entry name" value="DOCKER_Lobe_C"/>
</dbReference>
<dbReference type="InterPro" id="IPR026791">
    <property type="entry name" value="DOCK"/>
</dbReference>
<dbReference type="FunFam" id="1.20.58.740:FF:000002">
    <property type="entry name" value="Dedicator of cytokinesis protein 7"/>
    <property type="match status" value="1"/>
</dbReference>
<dbReference type="AlphaFoldDB" id="A0A7J7IUL3"/>
<dbReference type="EMBL" id="VXIV02003432">
    <property type="protein sequence ID" value="KAF6017091.1"/>
    <property type="molecule type" value="Genomic_DNA"/>
</dbReference>
<dbReference type="Gene3D" id="1.25.40.410">
    <property type="match status" value="1"/>
</dbReference>
<proteinExistence type="inferred from homology"/>